<keyword evidence="2" id="KW-0472">Membrane</keyword>
<sequence>MQALTAHSAAICTILLAYKISYSSFRRHLHNPANSLAATRTPTKHTFPPSLSLPRGPPVSRTHFDSPRLSQPPSLTEPTHPFPPYPLCHPTPSPPVSTSPARVMSSTRRSFVWGFIALLLALAFLRSLAPERTEYAVRNLFEFKDRRSGLQPQLTEVQRLKDELQRERVALQRWKEQLDLRSQAQNDTHHNPRPVVRPDHLPAAPPDDPDAFTDDTNTQQGREETDLSTPDNHDPEDESHPHSNDFDDVDEDAAPLSDDECPIIVVPESSSTGLGTQIEHIWTSLSLTLAIRNACVVIPSVISSFGASQPDRPVPFHQVFDLPELARTGVRFVPLRTCQENGMTNVFDDRGAESAIVKNFALYVKESHPNLAKNTTLVRADSKGYRFLKSKLVNYDVNVVAEYMRDKLPEEPGRHCVGVGLMRAPIAINPDVLAHFFPAKHISDYIDERFPALNTTLFVKLRWSSTTCDKAHTKNGTVCIFLDSIVPVQTYVNAIAHAADMIGATAIYLAVPLHVPDDVTEYIAEHLNVMDPVLLEVGGDLFTANTLERELAVRSVGFVPDGGAWGNCVQKTRQSHFPHAYDENIDSITMIQNWKDAGSPTASSLLRDGVVKQQHTNTHKPQAASVAPVQSVNDEDPIHAESSKRGQPVPVKRNNGGEKKGNVSEARQPEVEAREMP</sequence>
<dbReference type="AlphaFoldDB" id="R7QD49"/>
<keyword evidence="2" id="KW-0812">Transmembrane</keyword>
<accession>R7QD49</accession>
<reference evidence="4" key="1">
    <citation type="journal article" date="2013" name="Proc. Natl. Acad. Sci. U.S.A.">
        <title>Genome structure and metabolic features in the red seaweed Chondrus crispus shed light on evolution of the Archaeplastida.</title>
        <authorList>
            <person name="Collen J."/>
            <person name="Porcel B."/>
            <person name="Carre W."/>
            <person name="Ball S.G."/>
            <person name="Chaparro C."/>
            <person name="Tonon T."/>
            <person name="Barbeyron T."/>
            <person name="Michel G."/>
            <person name="Noel B."/>
            <person name="Valentin K."/>
            <person name="Elias M."/>
            <person name="Artiguenave F."/>
            <person name="Arun A."/>
            <person name="Aury J.M."/>
            <person name="Barbosa-Neto J.F."/>
            <person name="Bothwell J.H."/>
            <person name="Bouget F.Y."/>
            <person name="Brillet L."/>
            <person name="Cabello-Hurtado F."/>
            <person name="Capella-Gutierrez S."/>
            <person name="Charrier B."/>
            <person name="Cladiere L."/>
            <person name="Cock J.M."/>
            <person name="Coelho S.M."/>
            <person name="Colleoni C."/>
            <person name="Czjzek M."/>
            <person name="Da Silva C."/>
            <person name="Delage L."/>
            <person name="Denoeud F."/>
            <person name="Deschamps P."/>
            <person name="Dittami S.M."/>
            <person name="Gabaldon T."/>
            <person name="Gachon C.M."/>
            <person name="Groisillier A."/>
            <person name="Herve C."/>
            <person name="Jabbari K."/>
            <person name="Katinka M."/>
            <person name="Kloareg B."/>
            <person name="Kowalczyk N."/>
            <person name="Labadie K."/>
            <person name="Leblanc C."/>
            <person name="Lopez P.J."/>
            <person name="McLachlan D.H."/>
            <person name="Meslet-Cladiere L."/>
            <person name="Moustafa A."/>
            <person name="Nehr Z."/>
            <person name="Nyvall Collen P."/>
            <person name="Panaud O."/>
            <person name="Partensky F."/>
            <person name="Poulain J."/>
            <person name="Rensing S.A."/>
            <person name="Rousvoal S."/>
            <person name="Samson G."/>
            <person name="Symeonidi A."/>
            <person name="Weissenbach J."/>
            <person name="Zambounis A."/>
            <person name="Wincker P."/>
            <person name="Boyen C."/>
        </authorList>
    </citation>
    <scope>NUCLEOTIDE SEQUENCE [LARGE SCALE GENOMIC DNA]</scope>
    <source>
        <strain evidence="4">cv. Stackhouse</strain>
    </source>
</reference>
<dbReference type="Gramene" id="CDF35366">
    <property type="protein sequence ID" value="CDF35366"/>
    <property type="gene ID" value="CHC_T00003420001"/>
</dbReference>
<organism evidence="3 4">
    <name type="scientific">Chondrus crispus</name>
    <name type="common">Carrageen Irish moss</name>
    <name type="synonym">Polymorpha crispa</name>
    <dbReference type="NCBI Taxonomy" id="2769"/>
    <lineage>
        <taxon>Eukaryota</taxon>
        <taxon>Rhodophyta</taxon>
        <taxon>Florideophyceae</taxon>
        <taxon>Rhodymeniophycidae</taxon>
        <taxon>Gigartinales</taxon>
        <taxon>Gigartinaceae</taxon>
        <taxon>Chondrus</taxon>
    </lineage>
</organism>
<keyword evidence="4" id="KW-1185">Reference proteome</keyword>
<feature type="compositionally biased region" description="Acidic residues" evidence="1">
    <location>
        <begin position="246"/>
        <end position="255"/>
    </location>
</feature>
<feature type="compositionally biased region" description="Basic and acidic residues" evidence="1">
    <location>
        <begin position="655"/>
        <end position="677"/>
    </location>
</feature>
<dbReference type="GeneID" id="17322896"/>
<evidence type="ECO:0000256" key="1">
    <source>
        <dbReference type="SAM" id="MobiDB-lite"/>
    </source>
</evidence>
<protein>
    <submittedName>
        <fullName evidence="3">Uncharacterized protein</fullName>
    </submittedName>
</protein>
<feature type="region of interest" description="Disordered" evidence="1">
    <location>
        <begin position="181"/>
        <end position="255"/>
    </location>
</feature>
<evidence type="ECO:0000313" key="4">
    <source>
        <dbReference type="Proteomes" id="UP000012073"/>
    </source>
</evidence>
<feature type="compositionally biased region" description="Pro residues" evidence="1">
    <location>
        <begin position="80"/>
        <end position="97"/>
    </location>
</feature>
<dbReference type="EMBL" id="HG001729">
    <property type="protein sequence ID" value="CDF35366.1"/>
    <property type="molecule type" value="Genomic_DNA"/>
</dbReference>
<dbReference type="RefSeq" id="XP_005715185.1">
    <property type="nucleotide sequence ID" value="XM_005715128.1"/>
</dbReference>
<feature type="region of interest" description="Disordered" evidence="1">
    <location>
        <begin position="35"/>
        <end position="101"/>
    </location>
</feature>
<feature type="region of interest" description="Disordered" evidence="1">
    <location>
        <begin position="612"/>
        <end position="677"/>
    </location>
</feature>
<keyword evidence="2" id="KW-1133">Transmembrane helix</keyword>
<proteinExistence type="predicted"/>
<dbReference type="KEGG" id="ccp:CHC_T00003420001"/>
<feature type="transmembrane region" description="Helical" evidence="2">
    <location>
        <begin position="111"/>
        <end position="129"/>
    </location>
</feature>
<gene>
    <name evidence="3" type="ORF">CHC_T00003420001</name>
</gene>
<dbReference type="OrthoDB" id="10540242at2759"/>
<feature type="compositionally biased region" description="Polar residues" evidence="1">
    <location>
        <begin position="68"/>
        <end position="77"/>
    </location>
</feature>
<dbReference type="Proteomes" id="UP000012073">
    <property type="component" value="Unassembled WGS sequence"/>
</dbReference>
<evidence type="ECO:0000313" key="3">
    <source>
        <dbReference type="EMBL" id="CDF35366.1"/>
    </source>
</evidence>
<evidence type="ECO:0000256" key="2">
    <source>
        <dbReference type="SAM" id="Phobius"/>
    </source>
</evidence>
<name>R7QD49_CHOCR</name>